<dbReference type="PANTHER" id="PTHR30405:SF11">
    <property type="entry name" value="RNA-GUIDED DNA ENDONUCLEASE RV2885C-RELATED"/>
    <property type="match status" value="1"/>
</dbReference>
<evidence type="ECO:0000259" key="9">
    <source>
        <dbReference type="Pfam" id="PF01385"/>
    </source>
</evidence>
<sequence length="424" mass="47453">MLIAHKIALDPNNVQATYLKKACGVARFAYNWALAEWRRQYEAWKADNTLPKPSQAALRRQLNAIKREQFPWMLEVTKCAPQMAIIQLGAAFKNFFAGRARYPQFRKKGVHDRFTLTNDQFTVEGCRIRIPNLGWVRMREPLRFTGKIMSATISRVADRWFVSITVDTPDGSHLPLAENEPQDENQVCGEFRRSQNQGAVGVDLGVSALATLSTGEKIAGSKPHKALLDRLRRRSRSLSRKAKGSANRRKAKAKLAKLHARIANIRQDALHKLTSDLTRRFHTIVIEDLNVRGMMANRHLARSIADMSFFEFRRQLEYKAAMRGGMVVVADRWFPSSKTCSPCGTEQEKMPLAIRQWTCPDCGSIHDRDVNAARNLLAHGLAAPSGSTASSAGCEACGEEGSGRRRKTAVKPASVKQEVSFVPV</sequence>
<feature type="domain" description="Cas12f1-like TNB" evidence="10">
    <location>
        <begin position="309"/>
        <end position="376"/>
    </location>
</feature>
<name>A0A2Z6E188_HYDTE</name>
<dbReference type="GO" id="GO:0032196">
    <property type="term" value="P:transposition"/>
    <property type="evidence" value="ECO:0007669"/>
    <property type="project" value="UniProtKB-KW"/>
</dbReference>
<dbReference type="InterPro" id="IPR021027">
    <property type="entry name" value="Transposase_put_HTH"/>
</dbReference>
<geneLocation type="plasmid" evidence="13">
    <name>pth1 dna</name>
</geneLocation>
<evidence type="ECO:0000256" key="4">
    <source>
        <dbReference type="ARBA" id="ARBA00022723"/>
    </source>
</evidence>
<feature type="domain" description="Transposase putative helix-turn-helix" evidence="11">
    <location>
        <begin position="1"/>
        <end position="43"/>
    </location>
</feature>
<dbReference type="OrthoDB" id="5560528at2"/>
<dbReference type="AlphaFoldDB" id="A0A2Z6E188"/>
<gene>
    <name evidence="12" type="ORF">HPTL_P015</name>
</gene>
<dbReference type="InterPro" id="IPR051399">
    <property type="entry name" value="RNA-guided_DNA_endo/Transpos"/>
</dbReference>
<keyword evidence="5" id="KW-0862">Zinc</keyword>
<comment type="similarity">
    <text evidence="1">In the C-terminal section; belongs to the transposase 35 family.</text>
</comment>
<dbReference type="GO" id="GO:0046872">
    <property type="term" value="F:metal ion binding"/>
    <property type="evidence" value="ECO:0007669"/>
    <property type="project" value="UniProtKB-KW"/>
</dbReference>
<keyword evidence="12" id="KW-0614">Plasmid</keyword>
<dbReference type="Proteomes" id="UP000262004">
    <property type="component" value="Plasmid pTH1"/>
</dbReference>
<evidence type="ECO:0000256" key="3">
    <source>
        <dbReference type="ARBA" id="ARBA00022578"/>
    </source>
</evidence>
<dbReference type="PANTHER" id="PTHR30405">
    <property type="entry name" value="TRANSPOSASE"/>
    <property type="match status" value="1"/>
</dbReference>
<evidence type="ECO:0000259" key="11">
    <source>
        <dbReference type="Pfam" id="PF12323"/>
    </source>
</evidence>
<keyword evidence="4" id="KW-0479">Metal-binding</keyword>
<evidence type="ECO:0000313" key="12">
    <source>
        <dbReference type="EMBL" id="BBD78360.1"/>
    </source>
</evidence>
<proteinExistence type="inferred from homology"/>
<dbReference type="Pfam" id="PF01385">
    <property type="entry name" value="OrfB_IS605"/>
    <property type="match status" value="1"/>
</dbReference>
<reference evidence="12 13" key="1">
    <citation type="submission" date="2018-04" db="EMBL/GenBank/DDBJ databases">
        <title>Complete genome sequence of Hydrogenophilus thermoluteolus TH-1.</title>
        <authorList>
            <person name="Arai H."/>
        </authorList>
    </citation>
    <scope>NUCLEOTIDE SEQUENCE [LARGE SCALE GENOMIC DNA]</scope>
    <source>
        <strain evidence="12 13">TH-1</strain>
        <plasmid evidence="13">pth1 dna</plasmid>
    </source>
</reference>
<keyword evidence="7" id="KW-0233">DNA recombination</keyword>
<keyword evidence="3" id="KW-0815">Transposition</keyword>
<dbReference type="Pfam" id="PF07282">
    <property type="entry name" value="Cas12f1-like_TNB"/>
    <property type="match status" value="1"/>
</dbReference>
<evidence type="ECO:0000256" key="7">
    <source>
        <dbReference type="ARBA" id="ARBA00023172"/>
    </source>
</evidence>
<evidence type="ECO:0000313" key="13">
    <source>
        <dbReference type="Proteomes" id="UP000262004"/>
    </source>
</evidence>
<accession>A0A2Z6E188</accession>
<dbReference type="NCBIfam" id="TIGR01766">
    <property type="entry name" value="IS200/IS605 family accessory protein TnpB-like domain"/>
    <property type="match status" value="1"/>
</dbReference>
<evidence type="ECO:0000256" key="2">
    <source>
        <dbReference type="ARBA" id="ARBA00011044"/>
    </source>
</evidence>
<dbReference type="InterPro" id="IPR010095">
    <property type="entry name" value="Cas12f1-like_TNB"/>
</dbReference>
<evidence type="ECO:0000256" key="6">
    <source>
        <dbReference type="ARBA" id="ARBA00023125"/>
    </source>
</evidence>
<dbReference type="KEGG" id="htl:HPTL_P015"/>
<comment type="similarity">
    <text evidence="2">In the N-terminal section; belongs to the transposase 2 family.</text>
</comment>
<feature type="compositionally biased region" description="Low complexity" evidence="8">
    <location>
        <begin position="385"/>
        <end position="396"/>
    </location>
</feature>
<evidence type="ECO:0000259" key="10">
    <source>
        <dbReference type="Pfam" id="PF07282"/>
    </source>
</evidence>
<dbReference type="GO" id="GO:0006310">
    <property type="term" value="P:DNA recombination"/>
    <property type="evidence" value="ECO:0007669"/>
    <property type="project" value="UniProtKB-KW"/>
</dbReference>
<evidence type="ECO:0000256" key="1">
    <source>
        <dbReference type="ARBA" id="ARBA00008761"/>
    </source>
</evidence>
<dbReference type="InterPro" id="IPR001959">
    <property type="entry name" value="Transposase"/>
</dbReference>
<dbReference type="GO" id="GO:0003677">
    <property type="term" value="F:DNA binding"/>
    <property type="evidence" value="ECO:0007669"/>
    <property type="project" value="UniProtKB-KW"/>
</dbReference>
<dbReference type="Pfam" id="PF12323">
    <property type="entry name" value="HTH_OrfB_IS605"/>
    <property type="match status" value="1"/>
</dbReference>
<organism evidence="12 13">
    <name type="scientific">Hydrogenophilus thermoluteolus</name>
    <name type="common">Pseudomonas hydrogenothermophila</name>
    <dbReference type="NCBI Taxonomy" id="297"/>
    <lineage>
        <taxon>Bacteria</taxon>
        <taxon>Pseudomonadati</taxon>
        <taxon>Pseudomonadota</taxon>
        <taxon>Hydrogenophilia</taxon>
        <taxon>Hydrogenophilales</taxon>
        <taxon>Hydrogenophilaceae</taxon>
        <taxon>Hydrogenophilus</taxon>
    </lineage>
</organism>
<dbReference type="EMBL" id="AP018559">
    <property type="protein sequence ID" value="BBD78360.1"/>
    <property type="molecule type" value="Genomic_DNA"/>
</dbReference>
<dbReference type="RefSeq" id="WP_119336200.1">
    <property type="nucleotide sequence ID" value="NZ_AP018559.1"/>
</dbReference>
<feature type="domain" description="Probable transposase IS891/IS1136/IS1341" evidence="9">
    <location>
        <begin position="192"/>
        <end position="297"/>
    </location>
</feature>
<feature type="region of interest" description="Disordered" evidence="8">
    <location>
        <begin position="385"/>
        <end position="412"/>
    </location>
</feature>
<keyword evidence="13" id="KW-1185">Reference proteome</keyword>
<keyword evidence="6" id="KW-0238">DNA-binding</keyword>
<protein>
    <submittedName>
        <fullName evidence="12">Transposase</fullName>
    </submittedName>
</protein>
<evidence type="ECO:0000256" key="5">
    <source>
        <dbReference type="ARBA" id="ARBA00022833"/>
    </source>
</evidence>
<evidence type="ECO:0000256" key="8">
    <source>
        <dbReference type="SAM" id="MobiDB-lite"/>
    </source>
</evidence>
<dbReference type="NCBIfam" id="NF040570">
    <property type="entry name" value="guided_TnpB"/>
    <property type="match status" value="1"/>
</dbReference>